<dbReference type="Gene3D" id="3.10.450.50">
    <property type="match status" value="1"/>
</dbReference>
<name>A0A1M6UPH9_9BRAD</name>
<dbReference type="RefSeq" id="WP_079540633.1">
    <property type="nucleotide sequence ID" value="NZ_LT670844.1"/>
</dbReference>
<gene>
    <name evidence="3" type="ORF">SAMN05444159_3986</name>
</gene>
<dbReference type="SUPFAM" id="SSF54427">
    <property type="entry name" value="NTF2-like"/>
    <property type="match status" value="1"/>
</dbReference>
<evidence type="ECO:0000313" key="4">
    <source>
        <dbReference type="Proteomes" id="UP000189935"/>
    </source>
</evidence>
<dbReference type="EMBL" id="LT670844">
    <property type="protein sequence ID" value="SHK71094.1"/>
    <property type="molecule type" value="Genomic_DNA"/>
</dbReference>
<dbReference type="Proteomes" id="UP000189935">
    <property type="component" value="Chromosome I"/>
</dbReference>
<dbReference type="AlphaFoldDB" id="A0A1M6UPH9"/>
<feature type="region of interest" description="Disordered" evidence="1">
    <location>
        <begin position="159"/>
        <end position="178"/>
    </location>
</feature>
<accession>A0A1M6UPH9</accession>
<protein>
    <submittedName>
        <fullName evidence="3">SnoaL-like domain-containing protein</fullName>
    </submittedName>
</protein>
<dbReference type="InterPro" id="IPR032710">
    <property type="entry name" value="NTF2-like_dom_sf"/>
</dbReference>
<feature type="compositionally biased region" description="Basic and acidic residues" evidence="1">
    <location>
        <begin position="168"/>
        <end position="178"/>
    </location>
</feature>
<evidence type="ECO:0000313" key="3">
    <source>
        <dbReference type="EMBL" id="SHK71094.1"/>
    </source>
</evidence>
<dbReference type="InterPro" id="IPR037401">
    <property type="entry name" value="SnoaL-like"/>
</dbReference>
<dbReference type="OrthoDB" id="7348037at2"/>
<reference evidence="3 4" key="1">
    <citation type="submission" date="2016-11" db="EMBL/GenBank/DDBJ databases">
        <authorList>
            <person name="Jaros S."/>
            <person name="Januszkiewicz K."/>
            <person name="Wedrychowicz H."/>
        </authorList>
    </citation>
    <scope>NUCLEOTIDE SEQUENCE [LARGE SCALE GENOMIC DNA]</scope>
    <source>
        <strain evidence="3 4">GAS499</strain>
    </source>
</reference>
<feature type="domain" description="SnoaL-like" evidence="2">
    <location>
        <begin position="13"/>
        <end position="116"/>
    </location>
</feature>
<evidence type="ECO:0000259" key="2">
    <source>
        <dbReference type="Pfam" id="PF12680"/>
    </source>
</evidence>
<dbReference type="Pfam" id="PF12680">
    <property type="entry name" value="SnoaL_2"/>
    <property type="match status" value="1"/>
</dbReference>
<evidence type="ECO:0000256" key="1">
    <source>
        <dbReference type="SAM" id="MobiDB-lite"/>
    </source>
</evidence>
<organism evidence="3 4">
    <name type="scientific">Bradyrhizobium lablabi</name>
    <dbReference type="NCBI Taxonomy" id="722472"/>
    <lineage>
        <taxon>Bacteria</taxon>
        <taxon>Pseudomonadati</taxon>
        <taxon>Pseudomonadota</taxon>
        <taxon>Alphaproteobacteria</taxon>
        <taxon>Hyphomicrobiales</taxon>
        <taxon>Nitrobacteraceae</taxon>
        <taxon>Bradyrhizobium</taxon>
    </lineage>
</organism>
<proteinExistence type="predicted"/>
<sequence length="178" mass="20388">MTAEEFAKLLDDFTQSAESGDGARFAGHFTPDAIYYDYIYGAHKGRADIAHMMQNLFHRDAADYRWEMFDSVFDGEQGYAWSLSSFISKIPQFEGKRVVIDGISRFIVRDGLIAEYRESVNGGVAMAQLGVEPDRMAKVFTRWSGWLKARPETVDFLARPKGSRASRRREDKNQKRQK</sequence>